<dbReference type="Pfam" id="PF17667">
    <property type="entry name" value="Pkinase_fungal"/>
    <property type="match status" value="2"/>
</dbReference>
<dbReference type="InterPro" id="IPR011009">
    <property type="entry name" value="Kinase-like_dom_sf"/>
</dbReference>
<feature type="non-terminal residue" evidence="3">
    <location>
        <position position="582"/>
    </location>
</feature>
<feature type="domain" description="Fungal-type protein kinase" evidence="2">
    <location>
        <begin position="503"/>
        <end position="581"/>
    </location>
</feature>
<proteinExistence type="predicted"/>
<dbReference type="SUPFAM" id="SSF56112">
    <property type="entry name" value="Protein kinase-like (PK-like)"/>
    <property type="match status" value="1"/>
</dbReference>
<dbReference type="InterPro" id="IPR040976">
    <property type="entry name" value="Pkinase_fungal"/>
</dbReference>
<name>A0A9W7XYK5_9FUNG</name>
<dbReference type="PANTHER" id="PTHR38248:SF2">
    <property type="entry name" value="FUNK1 11"/>
    <property type="match status" value="1"/>
</dbReference>
<protein>
    <recommendedName>
        <fullName evidence="2">Fungal-type protein kinase domain-containing protein</fullName>
    </recommendedName>
</protein>
<comment type="caution">
    <text evidence="3">The sequence shown here is derived from an EMBL/GenBank/DDBJ whole genome shotgun (WGS) entry which is preliminary data.</text>
</comment>
<dbReference type="AlphaFoldDB" id="A0A9W7XYK5"/>
<evidence type="ECO:0000256" key="1">
    <source>
        <dbReference type="SAM" id="MobiDB-lite"/>
    </source>
</evidence>
<feature type="region of interest" description="Disordered" evidence="1">
    <location>
        <begin position="383"/>
        <end position="407"/>
    </location>
</feature>
<feature type="domain" description="Fungal-type protein kinase" evidence="2">
    <location>
        <begin position="186"/>
        <end position="379"/>
    </location>
</feature>
<evidence type="ECO:0000313" key="4">
    <source>
        <dbReference type="Proteomes" id="UP001143981"/>
    </source>
</evidence>
<dbReference type="OrthoDB" id="5584477at2759"/>
<keyword evidence="4" id="KW-1185">Reference proteome</keyword>
<gene>
    <name evidence="3" type="ORF">LPJ61_006057</name>
</gene>
<reference evidence="3" key="1">
    <citation type="submission" date="2022-07" db="EMBL/GenBank/DDBJ databases">
        <title>Phylogenomic reconstructions and comparative analyses of Kickxellomycotina fungi.</title>
        <authorList>
            <person name="Reynolds N.K."/>
            <person name="Stajich J.E."/>
            <person name="Barry K."/>
            <person name="Grigoriev I.V."/>
            <person name="Crous P."/>
            <person name="Smith M.E."/>
        </authorList>
    </citation>
    <scope>NUCLEOTIDE SEQUENCE</scope>
    <source>
        <strain evidence="3">BCRC 34381</strain>
    </source>
</reference>
<evidence type="ECO:0000259" key="2">
    <source>
        <dbReference type="Pfam" id="PF17667"/>
    </source>
</evidence>
<accession>A0A9W7XYK5</accession>
<dbReference type="Proteomes" id="UP001143981">
    <property type="component" value="Unassembled WGS sequence"/>
</dbReference>
<evidence type="ECO:0000313" key="3">
    <source>
        <dbReference type="EMBL" id="KAJ1721312.1"/>
    </source>
</evidence>
<dbReference type="EMBL" id="JANBOI010002521">
    <property type="protein sequence ID" value="KAJ1721312.1"/>
    <property type="molecule type" value="Genomic_DNA"/>
</dbReference>
<sequence>HIWYKEYTESMVSMLRKAELRCEVEGQLVKEVECVVDQAQPTDAQTAQLAGRLVDSVSASMEALFTAAATVAEAEAARSSGQPFSKDGRVAAEEVLATAAAAAAGVEFPLTAMVNTALQWIQRPADATTERPIYTQMSAFVLLVAHLIQRELTKDGEPDDGTKRLILPFEKVDTNPTGADDETEIDVGLRYRSISSRVEAQADPDYLHMFAVVEAKGQATKANTMDAYVQLFDRTRNMYYNQLQLRFAWGLICCGSVVNACVFGTYKAYASPDIDVMGAEGRREFIPLLVGWSVCSVRQLGQDESITYDAELGCYSIAVPDSSAPDGYKVYYTDTVVMGAERLFGRHCRCFKATAMKPREKVTEDNPLEHKVIIKDSWTVFGTAPDTPEAGGGGEPASDGLGDEQQQQVGGMVRDIPQSSPATAWPTEQDLANVDRVDPSLLRSEVALLRKIGDALEQHEELDGLYPRLEAGGWVRQGRGDNLVLDSTREMIGGLSDEQQRDTPFCLHVRYAMTPIGKPLCEVESVPELIIVIFDVMRCYMAINECGILHRDISDNNIMIVRPIGGHIHGLLIDFDCALDTS</sequence>
<organism evidence="3 4">
    <name type="scientific">Coemansia biformis</name>
    <dbReference type="NCBI Taxonomy" id="1286918"/>
    <lineage>
        <taxon>Eukaryota</taxon>
        <taxon>Fungi</taxon>
        <taxon>Fungi incertae sedis</taxon>
        <taxon>Zoopagomycota</taxon>
        <taxon>Kickxellomycotina</taxon>
        <taxon>Kickxellomycetes</taxon>
        <taxon>Kickxellales</taxon>
        <taxon>Kickxellaceae</taxon>
        <taxon>Coemansia</taxon>
    </lineage>
</organism>
<dbReference type="PANTHER" id="PTHR38248">
    <property type="entry name" value="FUNK1 6"/>
    <property type="match status" value="1"/>
</dbReference>
<feature type="non-terminal residue" evidence="3">
    <location>
        <position position="1"/>
    </location>
</feature>